<evidence type="ECO:0000256" key="1">
    <source>
        <dbReference type="ARBA" id="ARBA00022737"/>
    </source>
</evidence>
<dbReference type="EMBL" id="VCHQ01000031">
    <property type="protein sequence ID" value="TLV08816.1"/>
    <property type="molecule type" value="Genomic_DNA"/>
</dbReference>
<dbReference type="GO" id="GO:0003700">
    <property type="term" value="F:DNA-binding transcription factor activity"/>
    <property type="evidence" value="ECO:0007669"/>
    <property type="project" value="InterPro"/>
</dbReference>
<keyword evidence="8" id="KW-1185">Reference proteome</keyword>
<comment type="caution">
    <text evidence="7">The sequence shown here is derived from an EMBL/GenBank/DDBJ whole genome shotgun (WGS) entry which is preliminary data.</text>
</comment>
<keyword evidence="1" id="KW-0677">Repeat</keyword>
<evidence type="ECO:0000259" key="6">
    <source>
        <dbReference type="PROSITE" id="PS51372"/>
    </source>
</evidence>
<keyword evidence="2" id="KW-0805">Transcription regulation</keyword>
<dbReference type="Gene3D" id="1.10.1790.10">
    <property type="entry name" value="PRD domain"/>
    <property type="match status" value="1"/>
</dbReference>
<dbReference type="Pfam" id="PF00874">
    <property type="entry name" value="PRD"/>
    <property type="match status" value="1"/>
</dbReference>
<dbReference type="Pfam" id="PF00359">
    <property type="entry name" value="PTS_EIIA_2"/>
    <property type="match status" value="1"/>
</dbReference>
<dbReference type="SUPFAM" id="SSF55804">
    <property type="entry name" value="Phoshotransferase/anion transport protein"/>
    <property type="match status" value="1"/>
</dbReference>
<keyword evidence="3" id="KW-0238">DNA-binding</keyword>
<dbReference type="AlphaFoldDB" id="A0A5R9LC71"/>
<dbReference type="Gene3D" id="1.10.10.10">
    <property type="entry name" value="Winged helix-like DNA-binding domain superfamily/Winged helix DNA-binding domain"/>
    <property type="match status" value="1"/>
</dbReference>
<evidence type="ECO:0000256" key="4">
    <source>
        <dbReference type="ARBA" id="ARBA00023163"/>
    </source>
</evidence>
<dbReference type="InterPro" id="IPR013196">
    <property type="entry name" value="HTH_11"/>
</dbReference>
<organism evidence="7 8">
    <name type="scientific">Klebsiella indica</name>
    <dbReference type="NCBI Taxonomy" id="2582917"/>
    <lineage>
        <taxon>Bacteria</taxon>
        <taxon>Pseudomonadati</taxon>
        <taxon>Pseudomonadota</taxon>
        <taxon>Gammaproteobacteria</taxon>
        <taxon>Enterobacterales</taxon>
        <taxon>Enterobacteriaceae</taxon>
        <taxon>Klebsiella/Raoultella group</taxon>
        <taxon>Klebsiella</taxon>
    </lineage>
</organism>
<protein>
    <submittedName>
        <fullName evidence="7">PRD domain-containing protein</fullName>
    </submittedName>
</protein>
<dbReference type="InterPro" id="IPR002178">
    <property type="entry name" value="PTS_EIIA_type-2_dom"/>
</dbReference>
<evidence type="ECO:0000313" key="7">
    <source>
        <dbReference type="EMBL" id="TLV08816.1"/>
    </source>
</evidence>
<dbReference type="InterPro" id="IPR036390">
    <property type="entry name" value="WH_DNA-bd_sf"/>
</dbReference>
<dbReference type="PROSITE" id="PS00894">
    <property type="entry name" value="HTH_DEOR_1"/>
    <property type="match status" value="1"/>
</dbReference>
<dbReference type="SUPFAM" id="SSF63520">
    <property type="entry name" value="PTS-regulatory domain, PRD"/>
    <property type="match status" value="1"/>
</dbReference>
<dbReference type="Proteomes" id="UP000307430">
    <property type="component" value="Unassembled WGS sequence"/>
</dbReference>
<dbReference type="RefSeq" id="WP_138362750.1">
    <property type="nucleotide sequence ID" value="NZ_VCHQ01000031.1"/>
</dbReference>
<dbReference type="PROSITE" id="PS51372">
    <property type="entry name" value="PRD_2"/>
    <property type="match status" value="1"/>
</dbReference>
<evidence type="ECO:0000313" key="8">
    <source>
        <dbReference type="Proteomes" id="UP000307430"/>
    </source>
</evidence>
<reference evidence="7 8" key="1">
    <citation type="submission" date="2019-05" db="EMBL/GenBank/DDBJ databases">
        <title>Genome sequence of Klebsiella sp strain TOUT106.</title>
        <authorList>
            <person name="Rahi P."/>
            <person name="Chaudhari D."/>
        </authorList>
    </citation>
    <scope>NUCLEOTIDE SEQUENCE [LARGE SCALE GENOMIC DNA]</scope>
    <source>
        <strain evidence="7 8">TOUT106</strain>
    </source>
</reference>
<dbReference type="InterPro" id="IPR036388">
    <property type="entry name" value="WH-like_DNA-bd_sf"/>
</dbReference>
<evidence type="ECO:0000256" key="2">
    <source>
        <dbReference type="ARBA" id="ARBA00023015"/>
    </source>
</evidence>
<feature type="domain" description="PTS EIIA type-2" evidence="5">
    <location>
        <begin position="495"/>
        <end position="635"/>
    </location>
</feature>
<dbReference type="InterPro" id="IPR036634">
    <property type="entry name" value="PRD_sf"/>
</dbReference>
<dbReference type="InterPro" id="IPR018356">
    <property type="entry name" value="Tscrpt_reg_HTH_DeoR_CS"/>
</dbReference>
<proteinExistence type="predicted"/>
<dbReference type="InterPro" id="IPR050661">
    <property type="entry name" value="BglG_antiterminators"/>
</dbReference>
<gene>
    <name evidence="7" type="ORF">FE839_21265</name>
</gene>
<dbReference type="InterPro" id="IPR011608">
    <property type="entry name" value="PRD"/>
</dbReference>
<dbReference type="Gene3D" id="3.40.930.10">
    <property type="entry name" value="Mannitol-specific EII, Chain A"/>
    <property type="match status" value="1"/>
</dbReference>
<dbReference type="PANTHER" id="PTHR30185:SF13">
    <property type="entry name" value="LICABCH OPERON REGULATOR-RELATED"/>
    <property type="match status" value="1"/>
</dbReference>
<dbReference type="GO" id="GO:0003677">
    <property type="term" value="F:DNA binding"/>
    <property type="evidence" value="ECO:0007669"/>
    <property type="project" value="UniProtKB-KW"/>
</dbReference>
<dbReference type="SUPFAM" id="SSF46785">
    <property type="entry name" value="Winged helix' DNA-binding domain"/>
    <property type="match status" value="1"/>
</dbReference>
<evidence type="ECO:0000256" key="3">
    <source>
        <dbReference type="ARBA" id="ARBA00023125"/>
    </source>
</evidence>
<accession>A0A5R9LC71</accession>
<dbReference type="CDD" id="cd00211">
    <property type="entry name" value="PTS_IIA_fru"/>
    <property type="match status" value="1"/>
</dbReference>
<dbReference type="PROSITE" id="PS51094">
    <property type="entry name" value="PTS_EIIA_TYPE_2"/>
    <property type="match status" value="1"/>
</dbReference>
<name>A0A5R9LC71_9ENTR</name>
<dbReference type="InterPro" id="IPR016152">
    <property type="entry name" value="PTrfase/Anion_transptr"/>
</dbReference>
<dbReference type="Pfam" id="PF08279">
    <property type="entry name" value="HTH_11"/>
    <property type="match status" value="1"/>
</dbReference>
<dbReference type="PANTHER" id="PTHR30185">
    <property type="entry name" value="CRYPTIC BETA-GLUCOSIDE BGL OPERON ANTITERMINATOR"/>
    <property type="match status" value="1"/>
</dbReference>
<keyword evidence="4" id="KW-0804">Transcription</keyword>
<feature type="domain" description="PRD" evidence="6">
    <location>
        <begin position="289"/>
        <end position="396"/>
    </location>
</feature>
<evidence type="ECO:0000259" key="5">
    <source>
        <dbReference type="PROSITE" id="PS51094"/>
    </source>
</evidence>
<sequence>MRLFTNKRIRDIFNHIAQESATQTELAKEMNVSTRTIRNDLKELSDVIIGSGNSLIYDRKRGYSIKIDNPAGHRVLIEQSQRPWKETRSTSERRRALLAAFMRQDVEISLEELESLWFISIYTLRNDINLLKRHFALYELDIHAEGTDKYRLSGSEIALRRCMYDHLLRSKEVEDDYYSLFSSDVHISDIKKILSQYLVQYGLVMSDVNMRFFTLMCAITCERIRGECWLLEYEFTNADPDIKAFAGEIFARLLTGTATNVPQSEIDYLAMNLAAFCSTQREGALPPGEAYIAEQAVMNHFLSYVSTSWFCDVNYDELARKNLLNHIKSMRIRVNNGITIINPLIEQIKRHYPLMYEMTLAAFSELAHFFTGEISDDEIGYLVMHIGAILEETHLKDESKTVTALVVSDQGSASTRIVCQKIVRMYPNISITKCISVEQYKMMAYVEESLVISLVEIEEKNRRVINLPPLPERWQLENMKYFLSADNAQPEAMVNYFSAEHFFVFDSQTHTKESLINFLSSQLQLQGRVDEKYYRSVLEREGRASTLLDDKIAIPHPLGLVALSTMVTVAIFPEGIEWEPGKLIKLVFMLAISEDAFIDSMLIYDYLTNILDDDVIDSLSQCNNYAEFISFSKNYFL</sequence>